<dbReference type="OrthoDB" id="548949at2759"/>
<protein>
    <submittedName>
        <fullName evidence="2">Uncharacterized protein</fullName>
    </submittedName>
</protein>
<sequence>MASSSLLSYENLIADYARQLDELSHIDENRSPDDDYDEEFKSKFQSILVGLAGVVRAAETDADSNPNSKLASELPGLIAKVDDVMNKGISFAYEGDDESRMYLDGWMPSFAHCNDGPNATPLLEIKKANDTGLHLPPDMLESLSFLMMKFVKGQNRRRGDDSPDIDSFKSQFKPPEGWETTPHPSVLSSPCARFQSDFILSECSGTPEHENVAALVKAQCEVSCDDINDPVKLCISSGGDLLALSAMGGYKNRTPFLHCYYPKDAAPRATGSSTRWEDNLGSMRSKDRKLGLSGVVADLALDESRQLIFAADQMRIKSYRYDKTQKVEKKTRNGARDAGFRAVHTFDCSGSFEGPLSVFSDRGRVLRAGQHGTVAIWDIDAQPTHGRSGSEIVGEKYDYEDMDSWRDDPEEIELSGGSEHSQTVNLDTCDGEGARAVHWSVEYWHRHPSSTNVMLCGSDVGTSEVYHCHAFDIEAGGKAVARYLGHAGLVRGFSTSPAADPNVFLTSCDDGHSRLYDTRRSLPVLTIAAEDASEAPMNSALLVYPDGLPFIFVGEAKYQKIVLWDVRAQKALYELATGNNNVRTMAWDNSSNTLYAATECTYVDRIGYHHDYRRAKIPREKYPSEENQSDMDIDDDEIADNEPDSEDDWDDERCWPRNAYHRENYWGHVWDAGDHRLYKYEFKKEPNLEIVPEYGRATVDSDNYYW</sequence>
<organism evidence="2">
    <name type="scientific">Psilocybe cubensis</name>
    <name type="common">Psychedelic mushroom</name>
    <name type="synonym">Stropharia cubensis</name>
    <dbReference type="NCBI Taxonomy" id="181762"/>
    <lineage>
        <taxon>Eukaryota</taxon>
        <taxon>Fungi</taxon>
        <taxon>Dikarya</taxon>
        <taxon>Basidiomycota</taxon>
        <taxon>Agaricomycotina</taxon>
        <taxon>Agaricomycetes</taxon>
        <taxon>Agaricomycetidae</taxon>
        <taxon>Agaricales</taxon>
        <taxon>Agaricineae</taxon>
        <taxon>Strophariaceae</taxon>
        <taxon>Psilocybe</taxon>
    </lineage>
</organism>
<reference evidence="2" key="1">
    <citation type="submission" date="2021-02" db="EMBL/GenBank/DDBJ databases">
        <title>Psilocybe cubensis genome.</title>
        <authorList>
            <person name="Mckernan K.J."/>
            <person name="Crawford S."/>
            <person name="Trippe A."/>
            <person name="Kane L.T."/>
            <person name="Mclaughlin S."/>
        </authorList>
    </citation>
    <scope>NUCLEOTIDE SEQUENCE [LARGE SCALE GENOMIC DNA]</scope>
    <source>
        <strain evidence="2">MGC-MH-2018</strain>
    </source>
</reference>
<dbReference type="SUPFAM" id="SSF50978">
    <property type="entry name" value="WD40 repeat-like"/>
    <property type="match status" value="1"/>
</dbReference>
<name>A0A8H7XWA1_PSICU</name>
<comment type="caution">
    <text evidence="2">The sequence shown here is derived from an EMBL/GenBank/DDBJ whole genome shotgun (WGS) entry which is preliminary data.</text>
</comment>
<dbReference type="Gene3D" id="2.130.10.10">
    <property type="entry name" value="YVTN repeat-like/Quinoprotein amine dehydrogenase"/>
    <property type="match status" value="1"/>
</dbReference>
<feature type="region of interest" description="Disordered" evidence="1">
    <location>
        <begin position="617"/>
        <end position="653"/>
    </location>
</feature>
<dbReference type="EMBL" id="JAFIQS010000008">
    <property type="protein sequence ID" value="KAG5166843.1"/>
    <property type="molecule type" value="Genomic_DNA"/>
</dbReference>
<gene>
    <name evidence="2" type="ORF">JR316_008933</name>
</gene>
<dbReference type="InterPro" id="IPR015943">
    <property type="entry name" value="WD40/YVTN_repeat-like_dom_sf"/>
</dbReference>
<evidence type="ECO:0000256" key="1">
    <source>
        <dbReference type="SAM" id="MobiDB-lite"/>
    </source>
</evidence>
<accession>A0A8H7XWA1</accession>
<feature type="compositionally biased region" description="Acidic residues" evidence="1">
    <location>
        <begin position="627"/>
        <end position="651"/>
    </location>
</feature>
<dbReference type="AlphaFoldDB" id="A0A8H7XWA1"/>
<proteinExistence type="predicted"/>
<dbReference type="InterPro" id="IPR036322">
    <property type="entry name" value="WD40_repeat_dom_sf"/>
</dbReference>
<evidence type="ECO:0000313" key="2">
    <source>
        <dbReference type="EMBL" id="KAG5166843.1"/>
    </source>
</evidence>
<feature type="region of interest" description="Disordered" evidence="1">
    <location>
        <begin position="155"/>
        <end position="184"/>
    </location>
</feature>